<protein>
    <submittedName>
        <fullName evidence="2">Uncharacterized protein LOC107072754</fullName>
    </submittedName>
</protein>
<dbReference type="Proteomes" id="UP000694924">
    <property type="component" value="Unplaced"/>
</dbReference>
<sequence length="132" mass="14891">MMFLGPPPTFDLVVLRGDRTAVLRTGDGATCGITTMIGFSQQGAPGTMVQGLSALDNKLHEKKKRLEQVDPTSLDLDENPLLFIRGWNYQKCLANEETSSNYYSSIIYKNQLLYYNIDILHNFSTVYLPKPR</sequence>
<keyword evidence="1" id="KW-1185">Reference proteome</keyword>
<reference evidence="2" key="1">
    <citation type="submission" date="2025-08" db="UniProtKB">
        <authorList>
            <consortium name="RefSeq"/>
        </authorList>
    </citation>
    <scope>IDENTIFICATION</scope>
</reference>
<name>A0ABM1J7I2_POLDO</name>
<accession>A0ABM1J7I2</accession>
<evidence type="ECO:0000313" key="2">
    <source>
        <dbReference type="RefSeq" id="XP_015188420.1"/>
    </source>
</evidence>
<dbReference type="RefSeq" id="XP_015188420.1">
    <property type="nucleotide sequence ID" value="XM_015332934.1"/>
</dbReference>
<dbReference type="GeneID" id="107072754"/>
<organism evidence="1 2">
    <name type="scientific">Polistes dominula</name>
    <name type="common">European paper wasp</name>
    <name type="synonym">Vespa dominula</name>
    <dbReference type="NCBI Taxonomy" id="743375"/>
    <lineage>
        <taxon>Eukaryota</taxon>
        <taxon>Metazoa</taxon>
        <taxon>Ecdysozoa</taxon>
        <taxon>Arthropoda</taxon>
        <taxon>Hexapoda</taxon>
        <taxon>Insecta</taxon>
        <taxon>Pterygota</taxon>
        <taxon>Neoptera</taxon>
        <taxon>Endopterygota</taxon>
        <taxon>Hymenoptera</taxon>
        <taxon>Apocrita</taxon>
        <taxon>Aculeata</taxon>
        <taxon>Vespoidea</taxon>
        <taxon>Vespidae</taxon>
        <taxon>Polistinae</taxon>
        <taxon>Polistini</taxon>
        <taxon>Polistes</taxon>
    </lineage>
</organism>
<gene>
    <name evidence="2" type="primary">LOC107072754</name>
</gene>
<evidence type="ECO:0000313" key="1">
    <source>
        <dbReference type="Proteomes" id="UP000694924"/>
    </source>
</evidence>
<proteinExistence type="predicted"/>